<dbReference type="InParanoid" id="A5DFG3"/>
<dbReference type="OMA" id="WLRFIKR"/>
<dbReference type="KEGG" id="pgu:PGUG_02014"/>
<feature type="region of interest" description="Disordered" evidence="1">
    <location>
        <begin position="131"/>
        <end position="288"/>
    </location>
</feature>
<evidence type="ECO:0008006" key="4">
    <source>
        <dbReference type="Google" id="ProtNLM"/>
    </source>
</evidence>
<protein>
    <recommendedName>
        <fullName evidence="4">Elongin-A</fullName>
    </recommendedName>
</protein>
<feature type="compositionally biased region" description="Low complexity" evidence="1">
    <location>
        <begin position="143"/>
        <end position="155"/>
    </location>
</feature>
<evidence type="ECO:0000256" key="1">
    <source>
        <dbReference type="SAM" id="MobiDB-lite"/>
    </source>
</evidence>
<feature type="compositionally biased region" description="Basic and acidic residues" evidence="1">
    <location>
        <begin position="158"/>
        <end position="178"/>
    </location>
</feature>
<reference evidence="2 3" key="1">
    <citation type="journal article" date="2009" name="Nature">
        <title>Evolution of pathogenicity and sexual reproduction in eight Candida genomes.</title>
        <authorList>
            <person name="Butler G."/>
            <person name="Rasmussen M.D."/>
            <person name="Lin M.F."/>
            <person name="Santos M.A."/>
            <person name="Sakthikumar S."/>
            <person name="Munro C.A."/>
            <person name="Rheinbay E."/>
            <person name="Grabherr M."/>
            <person name="Forche A."/>
            <person name="Reedy J.L."/>
            <person name="Agrafioti I."/>
            <person name="Arnaud M.B."/>
            <person name="Bates S."/>
            <person name="Brown A.J."/>
            <person name="Brunke S."/>
            <person name="Costanzo M.C."/>
            <person name="Fitzpatrick D.A."/>
            <person name="de Groot P.W."/>
            <person name="Harris D."/>
            <person name="Hoyer L.L."/>
            <person name="Hube B."/>
            <person name="Klis F.M."/>
            <person name="Kodira C."/>
            <person name="Lennard N."/>
            <person name="Logue M.E."/>
            <person name="Martin R."/>
            <person name="Neiman A.M."/>
            <person name="Nikolaou E."/>
            <person name="Quail M.A."/>
            <person name="Quinn J."/>
            <person name="Santos M.C."/>
            <person name="Schmitzberger F.F."/>
            <person name="Sherlock G."/>
            <person name="Shah P."/>
            <person name="Silverstein K.A."/>
            <person name="Skrzypek M.S."/>
            <person name="Soll D."/>
            <person name="Staggs R."/>
            <person name="Stansfield I."/>
            <person name="Stumpf M.P."/>
            <person name="Sudbery P.E."/>
            <person name="Srikantha T."/>
            <person name="Zeng Q."/>
            <person name="Berman J."/>
            <person name="Berriman M."/>
            <person name="Heitman J."/>
            <person name="Gow N.A."/>
            <person name="Lorenz M.C."/>
            <person name="Birren B.W."/>
            <person name="Kellis M."/>
            <person name="Cuomo C.A."/>
        </authorList>
    </citation>
    <scope>NUCLEOTIDE SEQUENCE [LARGE SCALE GENOMIC DNA]</scope>
    <source>
        <strain evidence="3">ATCC 6260 / CBS 566 / DSM 6381 / JCM 1539 / NBRC 10279 / NRRL Y-324</strain>
    </source>
</reference>
<dbReference type="GO" id="GO:0070449">
    <property type="term" value="C:elongin complex"/>
    <property type="evidence" value="ECO:0007669"/>
    <property type="project" value="InterPro"/>
</dbReference>
<accession>A5DFG3</accession>
<dbReference type="VEuPathDB" id="FungiDB:PGUG_02014"/>
<dbReference type="PANTHER" id="PTHR15141">
    <property type="entry name" value="TRANSCRIPTION ELONGATION FACTOR B POLYPEPTIDE 3"/>
    <property type="match status" value="1"/>
</dbReference>
<dbReference type="Proteomes" id="UP000001997">
    <property type="component" value="Unassembled WGS sequence"/>
</dbReference>
<dbReference type="GO" id="GO:0006368">
    <property type="term" value="P:transcription elongation by RNA polymerase II"/>
    <property type="evidence" value="ECO:0007669"/>
    <property type="project" value="InterPro"/>
</dbReference>
<feature type="compositionally biased region" description="Polar residues" evidence="1">
    <location>
        <begin position="213"/>
        <end position="228"/>
    </location>
</feature>
<dbReference type="STRING" id="294746.A5DFG3"/>
<evidence type="ECO:0000313" key="2">
    <source>
        <dbReference type="EMBL" id="EDK37916.2"/>
    </source>
</evidence>
<dbReference type="InterPro" id="IPR010684">
    <property type="entry name" value="RNA_pol_II_trans_fac_SIII_A"/>
</dbReference>
<name>A5DFG3_PICGU</name>
<gene>
    <name evidence="2" type="ORF">PGUG_02014</name>
</gene>
<dbReference type="RefSeq" id="XP_001486343.2">
    <property type="nucleotide sequence ID" value="XM_001486293.1"/>
</dbReference>
<dbReference type="FunCoup" id="A5DFG3">
    <property type="interactions" value="87"/>
</dbReference>
<dbReference type="eggNOG" id="KOG2821">
    <property type="taxonomic scope" value="Eukaryota"/>
</dbReference>
<dbReference type="GeneID" id="5127983"/>
<dbReference type="OrthoDB" id="21513at2759"/>
<dbReference type="InterPro" id="IPR051870">
    <property type="entry name" value="Elongin-A_domain"/>
</dbReference>
<dbReference type="EMBL" id="CH408156">
    <property type="protein sequence ID" value="EDK37916.2"/>
    <property type="molecule type" value="Genomic_DNA"/>
</dbReference>
<sequence>MPIQRLRDLAAQKCVSNVALLHDVGDTPYHILKPILCRMSARQLDQIESKSSQIIPYSDQLWPNLISRDFPNRPLASRSLVDTPMPHKALYFKYLSEREALQRDSAQRLRSMTQRLRQEKSKNAITPVKHLLRDPTIRRRPVSKSSPPLSSLSIIQRARRETQERSRLFQKNAPKDSFSKYLVQPKKQPVMRPAAAHVGASAPLHAPKPIKITETSSNAPPTTSTQNDIPKPQNLEPTASPRKRRPPSIFLSRPKRPSRPPPKTEKHTSKSNPEPSEVQAIRSTIFNK</sequence>
<dbReference type="Pfam" id="PF06881">
    <property type="entry name" value="Elongin_A"/>
    <property type="match status" value="1"/>
</dbReference>
<organism evidence="2 3">
    <name type="scientific">Meyerozyma guilliermondii (strain ATCC 6260 / CBS 566 / DSM 6381 / JCM 1539 / NBRC 10279 / NRRL Y-324)</name>
    <name type="common">Yeast</name>
    <name type="synonym">Candida guilliermondii</name>
    <dbReference type="NCBI Taxonomy" id="294746"/>
    <lineage>
        <taxon>Eukaryota</taxon>
        <taxon>Fungi</taxon>
        <taxon>Dikarya</taxon>
        <taxon>Ascomycota</taxon>
        <taxon>Saccharomycotina</taxon>
        <taxon>Pichiomycetes</taxon>
        <taxon>Debaryomycetaceae</taxon>
        <taxon>Meyerozyma</taxon>
    </lineage>
</organism>
<dbReference type="AlphaFoldDB" id="A5DFG3"/>
<keyword evidence="3" id="KW-1185">Reference proteome</keyword>
<dbReference type="Gene3D" id="6.10.250.3180">
    <property type="match status" value="1"/>
</dbReference>
<proteinExistence type="predicted"/>
<evidence type="ECO:0000313" key="3">
    <source>
        <dbReference type="Proteomes" id="UP000001997"/>
    </source>
</evidence>
<dbReference type="PANTHER" id="PTHR15141:SF76">
    <property type="entry name" value="TRANSCRIPTION ELONGATION FACTOR B POLYPEPTIDE 3"/>
    <property type="match status" value="1"/>
</dbReference>
<dbReference type="HOGENOM" id="CLU_857884_0_0_1"/>